<evidence type="ECO:0000313" key="2">
    <source>
        <dbReference type="EMBL" id="NOU62164.1"/>
    </source>
</evidence>
<dbReference type="RefSeq" id="WP_171597424.1">
    <property type="nucleotide sequence ID" value="NZ_RZNH01000055.1"/>
</dbReference>
<accession>A0ABX1X245</accession>
<feature type="domain" description="DUF302" evidence="1">
    <location>
        <begin position="37"/>
        <end position="95"/>
    </location>
</feature>
<dbReference type="CDD" id="cd14797">
    <property type="entry name" value="DUF302"/>
    <property type="match status" value="1"/>
</dbReference>
<proteinExistence type="predicted"/>
<dbReference type="Pfam" id="PF03625">
    <property type="entry name" value="DUF302"/>
    <property type="match status" value="1"/>
</dbReference>
<reference evidence="2 3" key="1">
    <citation type="submission" date="2018-12" db="EMBL/GenBank/DDBJ databases">
        <title>Marinifilum JC070 sp. nov., a marine bacterium isolated from Yongle Blue Hole in the South China Sea.</title>
        <authorList>
            <person name="Fu T."/>
        </authorList>
    </citation>
    <scope>NUCLEOTIDE SEQUENCE [LARGE SCALE GENOMIC DNA]</scope>
    <source>
        <strain evidence="2 3">JC070</strain>
    </source>
</reference>
<protein>
    <submittedName>
        <fullName evidence="2">DUF302 domain-containing protein</fullName>
    </submittedName>
</protein>
<evidence type="ECO:0000313" key="3">
    <source>
        <dbReference type="Proteomes" id="UP000732105"/>
    </source>
</evidence>
<dbReference type="InterPro" id="IPR035923">
    <property type="entry name" value="TT1751-like_sf"/>
</dbReference>
<dbReference type="InterPro" id="IPR005180">
    <property type="entry name" value="DUF302"/>
</dbReference>
<dbReference type="Proteomes" id="UP000732105">
    <property type="component" value="Unassembled WGS sequence"/>
</dbReference>
<keyword evidence="3" id="KW-1185">Reference proteome</keyword>
<name>A0ABX1X245_9BACT</name>
<sequence>MTLYDARILEKSIDIVEERLKKLLKLSGYHIVYERNIEKKLERRANKNNKYRVIGVDPYFSYELTRIEEKVGLLLPFNILLQEINDQKVEVSIINVEFTFSTLGNARIFGVAAVIQSELDKIISSL</sequence>
<dbReference type="EMBL" id="RZNH01000055">
    <property type="protein sequence ID" value="NOU62164.1"/>
    <property type="molecule type" value="Genomic_DNA"/>
</dbReference>
<organism evidence="2 3">
    <name type="scientific">Marinifilum caeruleilacunae</name>
    <dbReference type="NCBI Taxonomy" id="2499076"/>
    <lineage>
        <taxon>Bacteria</taxon>
        <taxon>Pseudomonadati</taxon>
        <taxon>Bacteroidota</taxon>
        <taxon>Bacteroidia</taxon>
        <taxon>Marinilabiliales</taxon>
        <taxon>Marinifilaceae</taxon>
    </lineage>
</organism>
<evidence type="ECO:0000259" key="1">
    <source>
        <dbReference type="Pfam" id="PF03625"/>
    </source>
</evidence>
<dbReference type="SUPFAM" id="SSF103247">
    <property type="entry name" value="TT1751-like"/>
    <property type="match status" value="1"/>
</dbReference>
<gene>
    <name evidence="2" type="ORF">ELS83_20395</name>
</gene>
<comment type="caution">
    <text evidence="2">The sequence shown here is derived from an EMBL/GenBank/DDBJ whole genome shotgun (WGS) entry which is preliminary data.</text>
</comment>
<dbReference type="Gene3D" id="3.30.310.70">
    <property type="entry name" value="TT1751-like domain"/>
    <property type="match status" value="1"/>
</dbReference>